<dbReference type="VEuPathDB" id="FungiDB:PTTG_09394"/>
<accession>A0A180FZL0</accession>
<evidence type="ECO:0000313" key="1">
    <source>
        <dbReference type="EMBL" id="OAV85866.1"/>
    </source>
</evidence>
<dbReference type="EMBL" id="ADAS02002356">
    <property type="protein sequence ID" value="OAV85866.1"/>
    <property type="molecule type" value="Genomic_DNA"/>
</dbReference>
<gene>
    <name evidence="1" type="ORF">PTTG_09394</name>
</gene>
<organism evidence="1">
    <name type="scientific">Puccinia triticina (isolate 1-1 / race 1 (BBBD))</name>
    <name type="common">Brown leaf rust fungus</name>
    <dbReference type="NCBI Taxonomy" id="630390"/>
    <lineage>
        <taxon>Eukaryota</taxon>
        <taxon>Fungi</taxon>
        <taxon>Dikarya</taxon>
        <taxon>Basidiomycota</taxon>
        <taxon>Pucciniomycotina</taxon>
        <taxon>Pucciniomycetes</taxon>
        <taxon>Pucciniales</taxon>
        <taxon>Pucciniaceae</taxon>
        <taxon>Puccinia</taxon>
    </lineage>
</organism>
<keyword evidence="3" id="KW-1185">Reference proteome</keyword>
<evidence type="ECO:0000313" key="2">
    <source>
        <dbReference type="EnsemblFungi" id="PTTG_09394-t43_1-p1"/>
    </source>
</evidence>
<reference evidence="1" key="1">
    <citation type="submission" date="2009-11" db="EMBL/GenBank/DDBJ databases">
        <authorList>
            <consortium name="The Broad Institute Genome Sequencing Platform"/>
            <person name="Ward D."/>
            <person name="Feldgarden M."/>
            <person name="Earl A."/>
            <person name="Young S.K."/>
            <person name="Zeng Q."/>
            <person name="Koehrsen M."/>
            <person name="Alvarado L."/>
            <person name="Berlin A."/>
            <person name="Bochicchio J."/>
            <person name="Borenstein D."/>
            <person name="Chapman S.B."/>
            <person name="Chen Z."/>
            <person name="Engels R."/>
            <person name="Freedman E."/>
            <person name="Gellesch M."/>
            <person name="Goldberg J."/>
            <person name="Griggs A."/>
            <person name="Gujja S."/>
            <person name="Heilman E."/>
            <person name="Heiman D."/>
            <person name="Hepburn T."/>
            <person name="Howarth C."/>
            <person name="Jen D."/>
            <person name="Larson L."/>
            <person name="Lewis B."/>
            <person name="Mehta T."/>
            <person name="Park D."/>
            <person name="Pearson M."/>
            <person name="Roberts A."/>
            <person name="Saif S."/>
            <person name="Shea T."/>
            <person name="Shenoy N."/>
            <person name="Sisk P."/>
            <person name="Stolte C."/>
            <person name="Sykes S."/>
            <person name="Thomson T."/>
            <person name="Walk T."/>
            <person name="White J."/>
            <person name="Yandava C."/>
            <person name="Izard J."/>
            <person name="Baranova O.V."/>
            <person name="Blanton J.M."/>
            <person name="Tanner A.C."/>
            <person name="Dewhirst F.E."/>
            <person name="Haas B."/>
            <person name="Nusbaum C."/>
            <person name="Birren B."/>
        </authorList>
    </citation>
    <scope>NUCLEOTIDE SEQUENCE [LARGE SCALE GENOMIC DNA]</scope>
    <source>
        <strain evidence="1">1-1 BBBD Race 1</strain>
    </source>
</reference>
<dbReference type="Proteomes" id="UP000005240">
    <property type="component" value="Unassembled WGS sequence"/>
</dbReference>
<feature type="non-terminal residue" evidence="1">
    <location>
        <position position="52"/>
    </location>
</feature>
<reference evidence="2 3" key="3">
    <citation type="journal article" date="2017" name="G3 (Bethesda)">
        <title>Comparative analysis highlights variable genome content of wheat rusts and divergence of the mating loci.</title>
        <authorList>
            <person name="Cuomo C.A."/>
            <person name="Bakkeren G."/>
            <person name="Khalil H.B."/>
            <person name="Panwar V."/>
            <person name="Joly D."/>
            <person name="Linning R."/>
            <person name="Sakthikumar S."/>
            <person name="Song X."/>
            <person name="Adiconis X."/>
            <person name="Fan L."/>
            <person name="Goldberg J.M."/>
            <person name="Levin J.Z."/>
            <person name="Young S."/>
            <person name="Zeng Q."/>
            <person name="Anikster Y."/>
            <person name="Bruce M."/>
            <person name="Wang M."/>
            <person name="Yin C."/>
            <person name="McCallum B."/>
            <person name="Szabo L.J."/>
            <person name="Hulbert S."/>
            <person name="Chen X."/>
            <person name="Fellers J.P."/>
        </authorList>
    </citation>
    <scope>NUCLEOTIDE SEQUENCE</scope>
    <source>
        <strain evidence="3">Isolate 1-1 / race 1 (BBBD)</strain>
        <strain evidence="2">isolate 1-1 / race 1 (BBBD)</strain>
    </source>
</reference>
<evidence type="ECO:0000313" key="3">
    <source>
        <dbReference type="Proteomes" id="UP000005240"/>
    </source>
</evidence>
<protein>
    <submittedName>
        <fullName evidence="1 2">Uncharacterized protein</fullName>
    </submittedName>
</protein>
<reference evidence="1" key="2">
    <citation type="submission" date="2016-05" db="EMBL/GenBank/DDBJ databases">
        <title>Comparative analysis highlights variable genome content of wheat rusts and divergence of the mating loci.</title>
        <authorList>
            <person name="Cuomo C.A."/>
            <person name="Bakkeren G."/>
            <person name="Szabo L."/>
            <person name="Khalil H."/>
            <person name="Joly D."/>
            <person name="Goldberg J."/>
            <person name="Young S."/>
            <person name="Zeng Q."/>
            <person name="Fellers J."/>
        </authorList>
    </citation>
    <scope>NUCLEOTIDE SEQUENCE [LARGE SCALE GENOMIC DNA]</scope>
    <source>
        <strain evidence="1">1-1 BBBD Race 1</strain>
    </source>
</reference>
<proteinExistence type="predicted"/>
<name>A0A180FZL0_PUCT1</name>
<dbReference type="OrthoDB" id="2507454at2759"/>
<dbReference type="EnsemblFungi" id="PTTG_09394-t43_1">
    <property type="protein sequence ID" value="PTTG_09394-t43_1-p1"/>
    <property type="gene ID" value="PTTG_09394"/>
</dbReference>
<reference evidence="2" key="4">
    <citation type="submission" date="2025-05" db="UniProtKB">
        <authorList>
            <consortium name="EnsemblFungi"/>
        </authorList>
    </citation>
    <scope>IDENTIFICATION</scope>
    <source>
        <strain evidence="2">isolate 1-1 / race 1 (BBBD)</strain>
    </source>
</reference>
<sequence>MSATTGQETWTHPAVKTATIERLKAPGPGSNYSEWTWFMRAHLNTTDVIYVI</sequence>
<dbReference type="AlphaFoldDB" id="A0A180FZL0"/>